<dbReference type="SUPFAM" id="SSF52058">
    <property type="entry name" value="L domain-like"/>
    <property type="match status" value="1"/>
</dbReference>
<accession>W4JMU7</accession>
<dbReference type="OrthoDB" id="2900663at2759"/>
<evidence type="ECO:0000313" key="3">
    <source>
        <dbReference type="Proteomes" id="UP000030671"/>
    </source>
</evidence>
<feature type="region of interest" description="Disordered" evidence="1">
    <location>
        <begin position="319"/>
        <end position="341"/>
    </location>
</feature>
<evidence type="ECO:0000313" key="2">
    <source>
        <dbReference type="EMBL" id="ETW74853.1"/>
    </source>
</evidence>
<evidence type="ECO:0008006" key="4">
    <source>
        <dbReference type="Google" id="ProtNLM"/>
    </source>
</evidence>
<keyword evidence="3" id="KW-1185">Reference proteome</keyword>
<dbReference type="EMBL" id="KI925467">
    <property type="protein sequence ID" value="ETW74853.1"/>
    <property type="molecule type" value="Genomic_DNA"/>
</dbReference>
<name>W4JMU7_HETIT</name>
<evidence type="ECO:0000256" key="1">
    <source>
        <dbReference type="SAM" id="MobiDB-lite"/>
    </source>
</evidence>
<reference evidence="2 3" key="1">
    <citation type="journal article" date="2012" name="New Phytol.">
        <title>Insight into trade-off between wood decay and parasitism from the genome of a fungal forest pathogen.</title>
        <authorList>
            <person name="Olson A."/>
            <person name="Aerts A."/>
            <person name="Asiegbu F."/>
            <person name="Belbahri L."/>
            <person name="Bouzid O."/>
            <person name="Broberg A."/>
            <person name="Canback B."/>
            <person name="Coutinho P.M."/>
            <person name="Cullen D."/>
            <person name="Dalman K."/>
            <person name="Deflorio G."/>
            <person name="van Diepen L.T."/>
            <person name="Dunand C."/>
            <person name="Duplessis S."/>
            <person name="Durling M."/>
            <person name="Gonthier P."/>
            <person name="Grimwood J."/>
            <person name="Fossdal C.G."/>
            <person name="Hansson D."/>
            <person name="Henrissat B."/>
            <person name="Hietala A."/>
            <person name="Himmelstrand K."/>
            <person name="Hoffmeister D."/>
            <person name="Hogberg N."/>
            <person name="James T.Y."/>
            <person name="Karlsson M."/>
            <person name="Kohler A."/>
            <person name="Kues U."/>
            <person name="Lee Y.H."/>
            <person name="Lin Y.C."/>
            <person name="Lind M."/>
            <person name="Lindquist E."/>
            <person name="Lombard V."/>
            <person name="Lucas S."/>
            <person name="Lunden K."/>
            <person name="Morin E."/>
            <person name="Murat C."/>
            <person name="Park J."/>
            <person name="Raffaello T."/>
            <person name="Rouze P."/>
            <person name="Salamov A."/>
            <person name="Schmutz J."/>
            <person name="Solheim H."/>
            <person name="Stahlberg J."/>
            <person name="Velez H."/>
            <person name="de Vries R.P."/>
            <person name="Wiebenga A."/>
            <person name="Woodward S."/>
            <person name="Yakovlev I."/>
            <person name="Garbelotto M."/>
            <person name="Martin F."/>
            <person name="Grigoriev I.V."/>
            <person name="Stenlid J."/>
        </authorList>
    </citation>
    <scope>NUCLEOTIDE SEQUENCE [LARGE SCALE GENOMIC DNA]</scope>
    <source>
        <strain evidence="2 3">TC 32-1</strain>
    </source>
</reference>
<dbReference type="InParanoid" id="W4JMU7"/>
<dbReference type="HOGENOM" id="CLU_070119_0_0_1"/>
<sequence length="341" mass="38604">MHEDCAAQAQINVSEAPQTPIRLPPELILEILEDVLAEPHNITDLALVSKAIASLLYRLLYSTVLLPSPERIRSFAEDVISTAPGLICQHVKRVIFTWEGQPSKETLDFARDILLACTEAHTLALPGCLVPSLLADDNPQCLPTTLTHLTLGSFSMSNIPPNHARPSFSNLTHLRIADPFGLFTTPRAMFKHLGSLPNLTHLYVPHVIMRWPDTDDDFVDDVVALLHERDKLHCLIVGLCLPRIQQPSEEYDRDRDYELEERVRQASTAWTRVKQLQEAEERLLIIRADVTGAWLREWKNAGSIKKPFDFWRETISEGLSERKREGSCQSQSGEKGRDLWP</sequence>
<organism evidence="2 3">
    <name type="scientific">Heterobasidion irregulare (strain TC 32-1)</name>
    <dbReference type="NCBI Taxonomy" id="747525"/>
    <lineage>
        <taxon>Eukaryota</taxon>
        <taxon>Fungi</taxon>
        <taxon>Dikarya</taxon>
        <taxon>Basidiomycota</taxon>
        <taxon>Agaricomycotina</taxon>
        <taxon>Agaricomycetes</taxon>
        <taxon>Russulales</taxon>
        <taxon>Bondarzewiaceae</taxon>
        <taxon>Heterobasidion</taxon>
        <taxon>Heterobasidion annosum species complex</taxon>
    </lineage>
</organism>
<dbReference type="KEGG" id="hir:HETIRDRAFT_108444"/>
<dbReference type="Proteomes" id="UP000030671">
    <property type="component" value="Unassembled WGS sequence"/>
</dbReference>
<dbReference type="AlphaFoldDB" id="W4JMU7"/>
<dbReference type="RefSeq" id="XP_009553325.1">
    <property type="nucleotide sequence ID" value="XM_009555030.1"/>
</dbReference>
<protein>
    <recommendedName>
        <fullName evidence="4">F-box domain-containing protein</fullName>
    </recommendedName>
</protein>
<gene>
    <name evidence="2" type="ORF">HETIRDRAFT_108444</name>
</gene>
<dbReference type="GeneID" id="20666348"/>
<proteinExistence type="predicted"/>